<dbReference type="InterPro" id="IPR010985">
    <property type="entry name" value="Ribbon_hlx_hlx"/>
</dbReference>
<sequence length="72" mass="8303">MKSTVTVRLDDDLDRELSEVSDALGRSRSEIVRGALRRQLSVLRFEELRKQVMPFAEARGYLTDEDVFEDVS</sequence>
<comment type="caution">
    <text evidence="2">The sequence shown here is derived from an EMBL/GenBank/DDBJ whole genome shotgun (WGS) entry which is preliminary data.</text>
</comment>
<dbReference type="AlphaFoldDB" id="A0A9X2Q2L7"/>
<gene>
    <name evidence="2" type="ORF">GGP71_003249</name>
    <name evidence="3" type="ORF">GGP83_002822</name>
</gene>
<dbReference type="InterPro" id="IPR002145">
    <property type="entry name" value="CopG"/>
</dbReference>
<dbReference type="Pfam" id="PF01402">
    <property type="entry name" value="RHH_1"/>
    <property type="match status" value="1"/>
</dbReference>
<evidence type="ECO:0000313" key="2">
    <source>
        <dbReference type="EMBL" id="MCS3679299.1"/>
    </source>
</evidence>
<name>A0A9X2Q2L7_9BACT</name>
<evidence type="ECO:0000259" key="1">
    <source>
        <dbReference type="Pfam" id="PF01402"/>
    </source>
</evidence>
<proteinExistence type="predicted"/>
<dbReference type="GeneID" id="83729948"/>
<evidence type="ECO:0000313" key="3">
    <source>
        <dbReference type="EMBL" id="MCS3952849.1"/>
    </source>
</evidence>
<accession>A0A9X2Q2L7</accession>
<dbReference type="CDD" id="cd21631">
    <property type="entry name" value="RHH_CopG_NikR-like"/>
    <property type="match status" value="1"/>
</dbReference>
<dbReference type="GO" id="GO:0006355">
    <property type="term" value="P:regulation of DNA-templated transcription"/>
    <property type="evidence" value="ECO:0007669"/>
    <property type="project" value="InterPro"/>
</dbReference>
<dbReference type="RefSeq" id="WP_118827711.1">
    <property type="nucleotide sequence ID" value="NZ_CALTSL010000012.1"/>
</dbReference>
<reference evidence="2" key="1">
    <citation type="submission" date="2022-08" db="EMBL/GenBank/DDBJ databases">
        <title>Genomic Encyclopedia of Type Strains, Phase V (KMG-V): Genome sequencing to study the core and pangenomes of soil and plant-associated prokaryotes.</title>
        <authorList>
            <person name="Whitman W."/>
        </authorList>
    </citation>
    <scope>NUCLEOTIDE SEQUENCE</scope>
    <source>
        <strain evidence="2">0</strain>
        <strain evidence="3">SP2017</strain>
    </source>
</reference>
<feature type="domain" description="Ribbon-helix-helix protein CopG" evidence="1">
    <location>
        <begin position="5"/>
        <end position="40"/>
    </location>
</feature>
<dbReference type="Proteomes" id="UP001155010">
    <property type="component" value="Unassembled WGS sequence"/>
</dbReference>
<dbReference type="EMBL" id="JANUAU010000016">
    <property type="protein sequence ID" value="MCS3679299.1"/>
    <property type="molecule type" value="Genomic_DNA"/>
</dbReference>
<dbReference type="EMBL" id="JANUBB010000012">
    <property type="protein sequence ID" value="MCS3952849.1"/>
    <property type="molecule type" value="Genomic_DNA"/>
</dbReference>
<dbReference type="Proteomes" id="UP001155027">
    <property type="component" value="Unassembled WGS sequence"/>
</dbReference>
<evidence type="ECO:0000313" key="4">
    <source>
        <dbReference type="Proteomes" id="UP001155027"/>
    </source>
</evidence>
<organism evidence="2 4">
    <name type="scientific">Salinibacter ruber</name>
    <dbReference type="NCBI Taxonomy" id="146919"/>
    <lineage>
        <taxon>Bacteria</taxon>
        <taxon>Pseudomonadati</taxon>
        <taxon>Rhodothermota</taxon>
        <taxon>Rhodothermia</taxon>
        <taxon>Rhodothermales</taxon>
        <taxon>Salinibacteraceae</taxon>
        <taxon>Salinibacter</taxon>
    </lineage>
</organism>
<protein>
    <submittedName>
        <fullName evidence="2">Transcriptional regulator</fullName>
    </submittedName>
</protein>
<dbReference type="SUPFAM" id="SSF47598">
    <property type="entry name" value="Ribbon-helix-helix"/>
    <property type="match status" value="1"/>
</dbReference>